<keyword evidence="4" id="KW-0560">Oxidoreductase</keyword>
<protein>
    <recommendedName>
        <fullName evidence="5">FAD-binding domain-containing protein</fullName>
    </recommendedName>
</protein>
<dbReference type="PANTHER" id="PTHR47356">
    <property type="entry name" value="FAD-DEPENDENT MONOOXYGENASE ASQG-RELATED"/>
    <property type="match status" value="1"/>
</dbReference>
<dbReference type="EMBL" id="JBFXLT010000063">
    <property type="protein sequence ID" value="KAL2811036.1"/>
    <property type="molecule type" value="Genomic_DNA"/>
</dbReference>
<dbReference type="InterPro" id="IPR036188">
    <property type="entry name" value="FAD/NAD-bd_sf"/>
</dbReference>
<dbReference type="Gene3D" id="3.50.50.60">
    <property type="entry name" value="FAD/NAD(P)-binding domain"/>
    <property type="match status" value="1"/>
</dbReference>
<feature type="domain" description="FAD-binding" evidence="5">
    <location>
        <begin position="14"/>
        <end position="352"/>
    </location>
</feature>
<name>A0ABR4H6E5_9EURO</name>
<evidence type="ECO:0000256" key="4">
    <source>
        <dbReference type="ARBA" id="ARBA00023002"/>
    </source>
</evidence>
<dbReference type="InterPro" id="IPR002938">
    <property type="entry name" value="FAD-bd"/>
</dbReference>
<evidence type="ECO:0000313" key="6">
    <source>
        <dbReference type="EMBL" id="KAL2811036.1"/>
    </source>
</evidence>
<dbReference type="Pfam" id="PF01494">
    <property type="entry name" value="FAD_binding_3"/>
    <property type="match status" value="1"/>
</dbReference>
<dbReference type="SUPFAM" id="SSF51905">
    <property type="entry name" value="FAD/NAD(P)-binding domain"/>
    <property type="match status" value="1"/>
</dbReference>
<dbReference type="PRINTS" id="PR00420">
    <property type="entry name" value="RNGMNOXGNASE"/>
</dbReference>
<accession>A0ABR4H6E5</accession>
<evidence type="ECO:0000256" key="1">
    <source>
        <dbReference type="ARBA" id="ARBA00007992"/>
    </source>
</evidence>
<sequence length="455" mass="51088">MPTKLAPNHPLRPCHVLIAGGGIAGLTLALVLETHGIPYTLLEAYPEIIPKTGAGICLLPNGLRILDQVGCYDDLRSRVGEDNLMENVYLRDEDGKALHYSDGWTERMVERWGYAGLWCDRSMLLQTLYDHIVDKSRLLTSKRVTNTRHLEDSIEVTTTDGSIYTGDILVGTDGTHSRVREEMVRYANELGIGDDYTDSDEVSATYACLFGLSTPSRAMPRGLLSWNLGHGYAYAIGTGPENRTYWLLAKHMGTTYQGSEIPRLTDEDRERIVREHWDNPITEEVRMKDLYESRLDLVMTPLREIVYKRWDCGRMVVLGDAGHKMLPIIAQGGNQAIETVAAFTNGLVSALSAQPSSTTPLSQEEITAVLRTFQASRIERVSKIVEIGQQRQKMDTLSSPEMEELMLKKFPALLPGVLVSRWDQSFPKAVSLGGLERPFRKKEVPFEDEKLEEEM</sequence>
<proteinExistence type="inferred from homology"/>
<keyword evidence="7" id="KW-1185">Reference proteome</keyword>
<comment type="similarity">
    <text evidence="1">Belongs to the paxM FAD-dependent monooxygenase family.</text>
</comment>
<dbReference type="InterPro" id="IPR050562">
    <property type="entry name" value="FAD_mOase_fung"/>
</dbReference>
<keyword evidence="3" id="KW-0274">FAD</keyword>
<gene>
    <name evidence="6" type="ORF">BJX63DRAFT_400266</name>
</gene>
<dbReference type="PANTHER" id="PTHR47356:SF2">
    <property type="entry name" value="FAD-BINDING DOMAIN-CONTAINING PROTEIN-RELATED"/>
    <property type="match status" value="1"/>
</dbReference>
<evidence type="ECO:0000259" key="5">
    <source>
        <dbReference type="Pfam" id="PF01494"/>
    </source>
</evidence>
<evidence type="ECO:0000256" key="3">
    <source>
        <dbReference type="ARBA" id="ARBA00022827"/>
    </source>
</evidence>
<keyword evidence="2" id="KW-0285">Flavoprotein</keyword>
<evidence type="ECO:0000313" key="7">
    <source>
        <dbReference type="Proteomes" id="UP001610334"/>
    </source>
</evidence>
<evidence type="ECO:0000256" key="2">
    <source>
        <dbReference type="ARBA" id="ARBA00022630"/>
    </source>
</evidence>
<reference evidence="6 7" key="1">
    <citation type="submission" date="2024-07" db="EMBL/GenBank/DDBJ databases">
        <title>Section-level genome sequencing and comparative genomics of Aspergillus sections Usti and Cavernicolus.</title>
        <authorList>
            <consortium name="Lawrence Berkeley National Laboratory"/>
            <person name="Nybo J.L."/>
            <person name="Vesth T.C."/>
            <person name="Theobald S."/>
            <person name="Frisvad J.C."/>
            <person name="Larsen T.O."/>
            <person name="Kjaerboelling I."/>
            <person name="Rothschild-Mancinelli K."/>
            <person name="Lyhne E.K."/>
            <person name="Kogle M.E."/>
            <person name="Barry K."/>
            <person name="Clum A."/>
            <person name="Na H."/>
            <person name="Ledsgaard L."/>
            <person name="Lin J."/>
            <person name="Lipzen A."/>
            <person name="Kuo A."/>
            <person name="Riley R."/>
            <person name="Mondo S."/>
            <person name="Labutti K."/>
            <person name="Haridas S."/>
            <person name="Pangalinan J."/>
            <person name="Salamov A.A."/>
            <person name="Simmons B.A."/>
            <person name="Magnuson J.K."/>
            <person name="Chen J."/>
            <person name="Drula E."/>
            <person name="Henrissat B."/>
            <person name="Wiebenga A."/>
            <person name="Lubbers R.J."/>
            <person name="Gomes A.C."/>
            <person name="Makela M.R."/>
            <person name="Stajich J."/>
            <person name="Grigoriev I.V."/>
            <person name="Mortensen U.H."/>
            <person name="De Vries R.P."/>
            <person name="Baker S.E."/>
            <person name="Andersen M.R."/>
        </authorList>
    </citation>
    <scope>NUCLEOTIDE SEQUENCE [LARGE SCALE GENOMIC DNA]</scope>
    <source>
        <strain evidence="6 7">CBS 588.65</strain>
    </source>
</reference>
<dbReference type="Proteomes" id="UP001610334">
    <property type="component" value="Unassembled WGS sequence"/>
</dbReference>
<comment type="caution">
    <text evidence="6">The sequence shown here is derived from an EMBL/GenBank/DDBJ whole genome shotgun (WGS) entry which is preliminary data.</text>
</comment>
<organism evidence="6 7">
    <name type="scientific">Aspergillus granulosus</name>
    <dbReference type="NCBI Taxonomy" id="176169"/>
    <lineage>
        <taxon>Eukaryota</taxon>
        <taxon>Fungi</taxon>
        <taxon>Dikarya</taxon>
        <taxon>Ascomycota</taxon>
        <taxon>Pezizomycotina</taxon>
        <taxon>Eurotiomycetes</taxon>
        <taxon>Eurotiomycetidae</taxon>
        <taxon>Eurotiales</taxon>
        <taxon>Aspergillaceae</taxon>
        <taxon>Aspergillus</taxon>
        <taxon>Aspergillus subgen. Nidulantes</taxon>
    </lineage>
</organism>